<dbReference type="Gene3D" id="3.30.450.20">
    <property type="entry name" value="PAS domain"/>
    <property type="match status" value="2"/>
</dbReference>
<organism evidence="3 4">
    <name type="scientific">Longibaculum muris</name>
    <dbReference type="NCBI Taxonomy" id="1796628"/>
    <lineage>
        <taxon>Bacteria</taxon>
        <taxon>Bacillati</taxon>
        <taxon>Bacillota</taxon>
        <taxon>Erysipelotrichia</taxon>
        <taxon>Erysipelotrichales</taxon>
        <taxon>Coprobacillaceae</taxon>
        <taxon>Longibaculum</taxon>
    </lineage>
</organism>
<dbReference type="GO" id="GO:0043709">
    <property type="term" value="P:cell adhesion involved in single-species biofilm formation"/>
    <property type="evidence" value="ECO:0007669"/>
    <property type="project" value="TreeGrafter"/>
</dbReference>
<evidence type="ECO:0000259" key="2">
    <source>
        <dbReference type="PROSITE" id="PS50887"/>
    </source>
</evidence>
<dbReference type="GO" id="GO:0052621">
    <property type="term" value="F:diguanylate cyclase activity"/>
    <property type="evidence" value="ECO:0007669"/>
    <property type="project" value="TreeGrafter"/>
</dbReference>
<dbReference type="InterPro" id="IPR029787">
    <property type="entry name" value="Nucleotide_cyclase"/>
</dbReference>
<feature type="domain" description="GGDEF" evidence="2">
    <location>
        <begin position="460"/>
        <end position="588"/>
    </location>
</feature>
<keyword evidence="4" id="KW-1185">Reference proteome</keyword>
<dbReference type="InterPro" id="IPR000014">
    <property type="entry name" value="PAS"/>
</dbReference>
<dbReference type="GO" id="GO:1902201">
    <property type="term" value="P:negative regulation of bacterial-type flagellum-dependent cell motility"/>
    <property type="evidence" value="ECO:0007669"/>
    <property type="project" value="TreeGrafter"/>
</dbReference>
<dbReference type="EMBL" id="SMCQ01000018">
    <property type="protein sequence ID" value="TCV95338.1"/>
    <property type="molecule type" value="Genomic_DNA"/>
</dbReference>
<dbReference type="SUPFAM" id="SSF55073">
    <property type="entry name" value="Nucleotide cyclase"/>
    <property type="match status" value="1"/>
</dbReference>
<proteinExistence type="predicted"/>
<dbReference type="AlphaFoldDB" id="A0A4R3YUA5"/>
<dbReference type="GeneID" id="98916092"/>
<sequence length="588" mass="68201">MDLKKKILIIVLVIGVFLCSFTILIVTYRNKLENAFDVLASKNLESFNETQKVELEAHIQDVHNTMNSVIFDTPKNQKEILEKIAHVESLHLNYEIHYLSSQQLALYTDQKDKEFLSNLKLNDFILKEYQNKNEKSKFIVMLTPIYINQKMSGIIYSLLEVENLLSTSQSGFLRNDIEWYLLTNEGRTVTNDSIALIDNLKSVTQETETIDSIINDLKNNKSGSQVLKLDNEKYYAAYLPLAHNDWYLFSMTNSHELDELMSSLSYESGVLTSIVFTFIGITLIALLYFVYHDQKKKNLNEKRFQLLANFSDVVVAEYDIKKDILKFTSNAKKMLNLEHLVFHNFRSIIRQSDLIHPDDYLTVLNTFEKMSQGEVNDPYEVRMKFSDGMYKWCKIDYALLFDDNKKSVKPVGIVYKITDNSKEHAMVEELQEKSRRDDLTGLYLKNSFVELVQQLLKENQLGTFIILDLDDFKCINDEYGHTVGDKCLLAFADILKSQFREDDILGRYGGDEFEIFARGLTDKQVLLEKLETLMKKLNEIHIQDISLKCSIGATIVKEDMLYADIFNQSDEALYEAKKIGKNQYIIKE</sequence>
<dbReference type="InterPro" id="IPR043128">
    <property type="entry name" value="Rev_trsase/Diguanyl_cyclase"/>
</dbReference>
<name>A0A4R3YUA5_9FIRM</name>
<dbReference type="NCBIfam" id="TIGR00254">
    <property type="entry name" value="GGDEF"/>
    <property type="match status" value="1"/>
</dbReference>
<keyword evidence="1" id="KW-0812">Transmembrane</keyword>
<dbReference type="InterPro" id="IPR050469">
    <property type="entry name" value="Diguanylate_Cyclase"/>
</dbReference>
<evidence type="ECO:0000313" key="4">
    <source>
        <dbReference type="Proteomes" id="UP000295515"/>
    </source>
</evidence>
<dbReference type="Proteomes" id="UP000295515">
    <property type="component" value="Unassembled WGS sequence"/>
</dbReference>
<protein>
    <submittedName>
        <fullName evidence="3">Diguanylate cyclase (GGDEF)-like protein</fullName>
    </submittedName>
</protein>
<dbReference type="CDD" id="cd01949">
    <property type="entry name" value="GGDEF"/>
    <property type="match status" value="1"/>
</dbReference>
<dbReference type="Pfam" id="PF00990">
    <property type="entry name" value="GGDEF"/>
    <property type="match status" value="1"/>
</dbReference>
<dbReference type="GO" id="GO:0005886">
    <property type="term" value="C:plasma membrane"/>
    <property type="evidence" value="ECO:0007669"/>
    <property type="project" value="TreeGrafter"/>
</dbReference>
<dbReference type="InterPro" id="IPR035965">
    <property type="entry name" value="PAS-like_dom_sf"/>
</dbReference>
<evidence type="ECO:0000313" key="3">
    <source>
        <dbReference type="EMBL" id="TCV95338.1"/>
    </source>
</evidence>
<dbReference type="PANTHER" id="PTHR45138:SF9">
    <property type="entry name" value="DIGUANYLATE CYCLASE DGCM-RELATED"/>
    <property type="match status" value="1"/>
</dbReference>
<comment type="caution">
    <text evidence="3">The sequence shown here is derived from an EMBL/GenBank/DDBJ whole genome shotgun (WGS) entry which is preliminary data.</text>
</comment>
<dbReference type="CDD" id="cd00130">
    <property type="entry name" value="PAS"/>
    <property type="match status" value="1"/>
</dbReference>
<dbReference type="Gene3D" id="3.30.70.270">
    <property type="match status" value="1"/>
</dbReference>
<gene>
    <name evidence="3" type="ORF">EDD60_11858</name>
</gene>
<dbReference type="SMART" id="SM00267">
    <property type="entry name" value="GGDEF"/>
    <property type="match status" value="1"/>
</dbReference>
<dbReference type="InterPro" id="IPR000160">
    <property type="entry name" value="GGDEF_dom"/>
</dbReference>
<keyword evidence="1" id="KW-1133">Transmembrane helix</keyword>
<dbReference type="RefSeq" id="WP_066444270.1">
    <property type="nucleotide sequence ID" value="NZ_JANKBF010000016.1"/>
</dbReference>
<dbReference type="PROSITE" id="PS50887">
    <property type="entry name" value="GGDEF"/>
    <property type="match status" value="1"/>
</dbReference>
<reference evidence="3 4" key="1">
    <citation type="submission" date="2019-03" db="EMBL/GenBank/DDBJ databases">
        <title>Genomic Encyclopedia of Type Strains, Phase IV (KMG-IV): sequencing the most valuable type-strain genomes for metagenomic binning, comparative biology and taxonomic classification.</title>
        <authorList>
            <person name="Goeker M."/>
        </authorList>
    </citation>
    <scope>NUCLEOTIDE SEQUENCE [LARGE SCALE GENOMIC DNA]</scope>
    <source>
        <strain evidence="3 4">DSM 29487</strain>
    </source>
</reference>
<feature type="transmembrane region" description="Helical" evidence="1">
    <location>
        <begin position="7"/>
        <end position="28"/>
    </location>
</feature>
<evidence type="ECO:0000256" key="1">
    <source>
        <dbReference type="SAM" id="Phobius"/>
    </source>
</evidence>
<feature type="transmembrane region" description="Helical" evidence="1">
    <location>
        <begin position="270"/>
        <end position="291"/>
    </location>
</feature>
<dbReference type="SUPFAM" id="SSF55785">
    <property type="entry name" value="PYP-like sensor domain (PAS domain)"/>
    <property type="match status" value="1"/>
</dbReference>
<dbReference type="PANTHER" id="PTHR45138">
    <property type="entry name" value="REGULATORY COMPONENTS OF SENSORY TRANSDUCTION SYSTEM"/>
    <property type="match status" value="1"/>
</dbReference>
<accession>A0A4R3YUA5</accession>
<keyword evidence="1" id="KW-0472">Membrane</keyword>